<dbReference type="GO" id="GO:0003676">
    <property type="term" value="F:nucleic acid binding"/>
    <property type="evidence" value="ECO:0007669"/>
    <property type="project" value="InterPro"/>
</dbReference>
<dbReference type="InterPro" id="IPR004556">
    <property type="entry name" value="HemK-like"/>
</dbReference>
<accession>A0A2X0MAZ0</accession>
<dbReference type="InterPro" id="IPR050320">
    <property type="entry name" value="N5-glutamine_MTase"/>
</dbReference>
<dbReference type="GO" id="GO:0005739">
    <property type="term" value="C:mitochondrion"/>
    <property type="evidence" value="ECO:0007669"/>
    <property type="project" value="TreeGrafter"/>
</dbReference>
<dbReference type="Gene3D" id="3.40.50.150">
    <property type="entry name" value="Vaccinia Virus protein VP39"/>
    <property type="match status" value="1"/>
</dbReference>
<dbReference type="Proteomes" id="UP000249464">
    <property type="component" value="Unassembled WGS sequence"/>
</dbReference>
<evidence type="ECO:0000313" key="5">
    <source>
        <dbReference type="Proteomes" id="UP000249464"/>
    </source>
</evidence>
<evidence type="ECO:0000313" key="4">
    <source>
        <dbReference type="EMBL" id="SGY13434.1"/>
    </source>
</evidence>
<keyword evidence="5" id="KW-1185">Reference proteome</keyword>
<evidence type="ECO:0000256" key="3">
    <source>
        <dbReference type="ARBA" id="ARBA00022691"/>
    </source>
</evidence>
<dbReference type="CDD" id="cd02440">
    <property type="entry name" value="AdoMet_MTases"/>
    <property type="match status" value="1"/>
</dbReference>
<evidence type="ECO:0000256" key="1">
    <source>
        <dbReference type="ARBA" id="ARBA00022603"/>
    </source>
</evidence>
<dbReference type="AlphaFoldDB" id="A0A2X0MAZ0"/>
<sequence>MATRFPRLARRRVAVPVPAFRWTLTAALARQGSFAPSTSSYSSSCCSNENKILHDRLTAFYLSQGDSAQSAAELAVEELHWLRKRAYALAQASSDPSKDPDQKQRRGHSNLQHMVDQLVREHKPLAYILGEPIVLSTTCDQPFHPLRVPLKVQPPLLIPRPETEYWVNQLATLLPSDSTSLNTSYRLLDIGTGTGCIPLALVQALLDRPQTSSSTPIPSPPLQALGVDRSPLSISCATHNAKINDLSAHCHFTVLDLFDPSMLERLSPPFHLIVSNPPYIPLKEWANLAPTVKDWEDEKALVAGEDGLVFYRRIVELLPELLHQGEGMVALEVGKGQAPIVREMLEDSGMKVQIIVDQWGVERCVVGSSIRTKSDR</sequence>
<keyword evidence="1" id="KW-0489">Methyltransferase</keyword>
<dbReference type="PANTHER" id="PTHR18895:SF74">
    <property type="entry name" value="MTRF1L RELEASE FACTOR GLUTAMINE METHYLTRANSFERASE"/>
    <property type="match status" value="1"/>
</dbReference>
<proteinExistence type="predicted"/>
<dbReference type="GO" id="GO:0032259">
    <property type="term" value="P:methylation"/>
    <property type="evidence" value="ECO:0007669"/>
    <property type="project" value="UniProtKB-KW"/>
</dbReference>
<dbReference type="NCBIfam" id="TIGR00536">
    <property type="entry name" value="hemK_fam"/>
    <property type="match status" value="1"/>
</dbReference>
<dbReference type="InterPro" id="IPR002052">
    <property type="entry name" value="DNA_methylase_N6_adenine_CS"/>
</dbReference>
<evidence type="ECO:0000256" key="2">
    <source>
        <dbReference type="ARBA" id="ARBA00022679"/>
    </source>
</evidence>
<dbReference type="STRING" id="796604.A0A2X0MAZ0"/>
<reference evidence="4 5" key="1">
    <citation type="submission" date="2016-11" db="EMBL/GenBank/DDBJ databases">
        <authorList>
            <person name="Jaros S."/>
            <person name="Januszkiewicz K."/>
            <person name="Wedrychowicz H."/>
        </authorList>
    </citation>
    <scope>NUCLEOTIDE SEQUENCE [LARGE SCALE GENOMIC DNA]</scope>
</reference>
<dbReference type="EMBL" id="FQNC01000012">
    <property type="protein sequence ID" value="SGY13434.1"/>
    <property type="molecule type" value="Genomic_DNA"/>
</dbReference>
<dbReference type="SUPFAM" id="SSF53335">
    <property type="entry name" value="S-adenosyl-L-methionine-dependent methyltransferases"/>
    <property type="match status" value="1"/>
</dbReference>
<protein>
    <submittedName>
        <fullName evidence="4">BQ5605_C010g05862 protein</fullName>
    </submittedName>
</protein>
<dbReference type="PANTHER" id="PTHR18895">
    <property type="entry name" value="HEMK METHYLTRANSFERASE"/>
    <property type="match status" value="1"/>
</dbReference>
<dbReference type="PROSITE" id="PS00092">
    <property type="entry name" value="N6_MTASE"/>
    <property type="match status" value="1"/>
</dbReference>
<gene>
    <name evidence="4" type="primary">BQ5605_C010g05862</name>
    <name evidence="4" type="ORF">BQ5605_C010G05862</name>
</gene>
<organism evidence="4 5">
    <name type="scientific">Microbotryum silenes-dioicae</name>
    <dbReference type="NCBI Taxonomy" id="796604"/>
    <lineage>
        <taxon>Eukaryota</taxon>
        <taxon>Fungi</taxon>
        <taxon>Dikarya</taxon>
        <taxon>Basidiomycota</taxon>
        <taxon>Pucciniomycotina</taxon>
        <taxon>Microbotryomycetes</taxon>
        <taxon>Microbotryales</taxon>
        <taxon>Microbotryaceae</taxon>
        <taxon>Microbotryum</taxon>
    </lineage>
</organism>
<dbReference type="InterPro" id="IPR029063">
    <property type="entry name" value="SAM-dependent_MTases_sf"/>
</dbReference>
<keyword evidence="2" id="KW-0808">Transferase</keyword>
<keyword evidence="3" id="KW-0949">S-adenosyl-L-methionine</keyword>
<name>A0A2X0MAZ0_9BASI</name>
<dbReference type="GO" id="GO:0008276">
    <property type="term" value="F:protein methyltransferase activity"/>
    <property type="evidence" value="ECO:0007669"/>
    <property type="project" value="InterPro"/>
</dbReference>